<feature type="compositionally biased region" description="Basic and acidic residues" evidence="1">
    <location>
        <begin position="124"/>
        <end position="140"/>
    </location>
</feature>
<organism evidence="2 3">
    <name type="scientific">Bursaphelenchus xylophilus</name>
    <name type="common">Pinewood nematode worm</name>
    <name type="synonym">Aphelenchoides xylophilus</name>
    <dbReference type="NCBI Taxonomy" id="6326"/>
    <lineage>
        <taxon>Eukaryota</taxon>
        <taxon>Metazoa</taxon>
        <taxon>Ecdysozoa</taxon>
        <taxon>Nematoda</taxon>
        <taxon>Chromadorea</taxon>
        <taxon>Rhabditida</taxon>
        <taxon>Tylenchina</taxon>
        <taxon>Tylenchomorpha</taxon>
        <taxon>Aphelenchoidea</taxon>
        <taxon>Aphelenchoididae</taxon>
        <taxon>Bursaphelenchus</taxon>
    </lineage>
</organism>
<feature type="compositionally biased region" description="Basic and acidic residues" evidence="1">
    <location>
        <begin position="37"/>
        <end position="87"/>
    </location>
</feature>
<feature type="region of interest" description="Disordered" evidence="1">
    <location>
        <begin position="1"/>
        <end position="93"/>
    </location>
</feature>
<feature type="region of interest" description="Disordered" evidence="1">
    <location>
        <begin position="124"/>
        <end position="145"/>
    </location>
</feature>
<name>A0A1I7S1T9_BURXY</name>
<reference evidence="3" key="1">
    <citation type="submission" date="2016-11" db="UniProtKB">
        <authorList>
            <consortium name="WormBaseParasite"/>
        </authorList>
    </citation>
    <scope>IDENTIFICATION</scope>
</reference>
<accession>A0A1I7S1T9</accession>
<sequence length="176" mass="19985">MANNFQDKIRPIPPNSERLNVRTAKPLPPMRSSATEQFKEPPKVKCERVEEPTQSDEKDKKSKEPKPRNSEGKTEGDRKEQKTKGTEGDDEEVETICDVTKLKNLGSLDLKINKDMEAMNREGLEIPSRHEEGPRGETHSKKTAKRVVIKDAECKIYETDDVETIDDEADLPNVDL</sequence>
<protein>
    <submittedName>
        <fullName evidence="3">PEST proteolytic signal-containing nuclear protein</fullName>
    </submittedName>
</protein>
<evidence type="ECO:0000313" key="2">
    <source>
        <dbReference type="Proteomes" id="UP000095284"/>
    </source>
</evidence>
<proteinExistence type="predicted"/>
<dbReference type="AlphaFoldDB" id="A0A1I7S1T9"/>
<dbReference type="WBParaSite" id="BXY_0696700.1">
    <property type="protein sequence ID" value="BXY_0696700.1"/>
    <property type="gene ID" value="BXY_0696700"/>
</dbReference>
<evidence type="ECO:0000313" key="3">
    <source>
        <dbReference type="WBParaSite" id="BXY_0696700.1"/>
    </source>
</evidence>
<evidence type="ECO:0000256" key="1">
    <source>
        <dbReference type="SAM" id="MobiDB-lite"/>
    </source>
</evidence>
<dbReference type="Proteomes" id="UP000095284">
    <property type="component" value="Unplaced"/>
</dbReference>